<evidence type="ECO:0000256" key="1">
    <source>
        <dbReference type="SAM" id="Phobius"/>
    </source>
</evidence>
<evidence type="ECO:0000313" key="2">
    <source>
        <dbReference type="EMBL" id="SNT48064.1"/>
    </source>
</evidence>
<dbReference type="RefSeq" id="WP_179282366.1">
    <property type="nucleotide sequence ID" value="NZ_CP109068.1"/>
</dbReference>
<keyword evidence="3" id="KW-1185">Reference proteome</keyword>
<reference evidence="2 3" key="1">
    <citation type="submission" date="2017-06" db="EMBL/GenBank/DDBJ databases">
        <authorList>
            <person name="Kim H.J."/>
            <person name="Triplett B.A."/>
        </authorList>
    </citation>
    <scope>NUCLEOTIDE SEQUENCE [LARGE SCALE GENOMIC DNA]</scope>
    <source>
        <strain evidence="2 3">CGMCC 4.2132</strain>
    </source>
</reference>
<dbReference type="AlphaFoldDB" id="A0A239N0X9"/>
<keyword evidence="1" id="KW-1133">Transmembrane helix</keyword>
<gene>
    <name evidence="2" type="ORF">SAMN05216276_10497</name>
</gene>
<name>A0A239N0X9_9ACTN</name>
<dbReference type="EMBL" id="FZOD01000049">
    <property type="protein sequence ID" value="SNT48064.1"/>
    <property type="molecule type" value="Genomic_DNA"/>
</dbReference>
<dbReference type="Proteomes" id="UP000198282">
    <property type="component" value="Unassembled WGS sequence"/>
</dbReference>
<accession>A0A239N0X9</accession>
<evidence type="ECO:0000313" key="3">
    <source>
        <dbReference type="Proteomes" id="UP000198282"/>
    </source>
</evidence>
<sequence length="57" mass="6491">MPLLDTALNAFVIMNGFWASPWLLIILAVGGAYLGNRAMDWIPFTRRIIERREADRG</sequence>
<organism evidence="2 3">
    <name type="scientific">Streptosporangium subroseum</name>
    <dbReference type="NCBI Taxonomy" id="106412"/>
    <lineage>
        <taxon>Bacteria</taxon>
        <taxon>Bacillati</taxon>
        <taxon>Actinomycetota</taxon>
        <taxon>Actinomycetes</taxon>
        <taxon>Streptosporangiales</taxon>
        <taxon>Streptosporangiaceae</taxon>
        <taxon>Streptosporangium</taxon>
    </lineage>
</organism>
<protein>
    <submittedName>
        <fullName evidence="2">Uncharacterized protein</fullName>
    </submittedName>
</protein>
<keyword evidence="1" id="KW-0472">Membrane</keyword>
<proteinExistence type="predicted"/>
<keyword evidence="1" id="KW-0812">Transmembrane</keyword>
<feature type="transmembrane region" description="Helical" evidence="1">
    <location>
        <begin position="12"/>
        <end position="34"/>
    </location>
</feature>